<dbReference type="EMBL" id="BSOG01000007">
    <property type="protein sequence ID" value="GLR15178.1"/>
    <property type="molecule type" value="Genomic_DNA"/>
</dbReference>
<evidence type="ECO:0000313" key="9">
    <source>
        <dbReference type="Proteomes" id="UP001156706"/>
    </source>
</evidence>
<evidence type="ECO:0000256" key="6">
    <source>
        <dbReference type="ARBA" id="ARBA00023136"/>
    </source>
</evidence>
<comment type="subcellular location">
    <subcellularLocation>
        <location evidence="1">Membrane</location>
        <topology evidence="1">Multi-pass membrane protein</topology>
    </subcellularLocation>
</comment>
<gene>
    <name evidence="8" type="ORF">GCM10007907_39680</name>
</gene>
<keyword evidence="5 7" id="KW-1133">Transmembrane helix</keyword>
<keyword evidence="9" id="KW-1185">Reference proteome</keyword>
<evidence type="ECO:0000256" key="1">
    <source>
        <dbReference type="ARBA" id="ARBA00004141"/>
    </source>
</evidence>
<evidence type="ECO:0000313" key="8">
    <source>
        <dbReference type="EMBL" id="GLR15178.1"/>
    </source>
</evidence>
<protein>
    <submittedName>
        <fullName evidence="8">Membrane protein</fullName>
    </submittedName>
</protein>
<evidence type="ECO:0000256" key="5">
    <source>
        <dbReference type="ARBA" id="ARBA00022989"/>
    </source>
</evidence>
<feature type="transmembrane region" description="Helical" evidence="7">
    <location>
        <begin position="269"/>
        <end position="290"/>
    </location>
</feature>
<feature type="transmembrane region" description="Helical" evidence="7">
    <location>
        <begin position="205"/>
        <end position="228"/>
    </location>
</feature>
<keyword evidence="2" id="KW-0813">Transport</keyword>
<keyword evidence="3" id="KW-1003">Cell membrane</keyword>
<name>A0ABQ5YL73_9NEIS</name>
<keyword evidence="4 7" id="KW-0812">Transmembrane</keyword>
<proteinExistence type="predicted"/>
<dbReference type="InterPro" id="IPR004776">
    <property type="entry name" value="Mem_transp_PIN-like"/>
</dbReference>
<feature type="transmembrane region" description="Helical" evidence="7">
    <location>
        <begin position="181"/>
        <end position="199"/>
    </location>
</feature>
<feature type="transmembrane region" description="Helical" evidence="7">
    <location>
        <begin position="240"/>
        <end position="257"/>
    </location>
</feature>
<evidence type="ECO:0000256" key="2">
    <source>
        <dbReference type="ARBA" id="ARBA00022448"/>
    </source>
</evidence>
<keyword evidence="6 7" id="KW-0472">Membrane</keyword>
<feature type="transmembrane region" description="Helical" evidence="7">
    <location>
        <begin position="148"/>
        <end position="169"/>
    </location>
</feature>
<feature type="transmembrane region" description="Helical" evidence="7">
    <location>
        <begin position="103"/>
        <end position="128"/>
    </location>
</feature>
<dbReference type="PANTHER" id="PTHR36838:SF1">
    <property type="entry name" value="SLR1864 PROTEIN"/>
    <property type="match status" value="1"/>
</dbReference>
<dbReference type="PANTHER" id="PTHR36838">
    <property type="entry name" value="AUXIN EFFLUX CARRIER FAMILY PROTEIN"/>
    <property type="match status" value="1"/>
</dbReference>
<dbReference type="Pfam" id="PF03547">
    <property type="entry name" value="Mem_trans"/>
    <property type="match status" value="2"/>
</dbReference>
<feature type="transmembrane region" description="Helical" evidence="7">
    <location>
        <begin position="30"/>
        <end position="50"/>
    </location>
</feature>
<sequence length="291" mass="30995">MLLRILAIITPVLLIVLVGYLYARRHKPDLAAMNTLTIELLAPLLVFSGLTSRDFDLLANRWLLLGGALVVFGSGALAWLVARWRRWDVRTFVPPMMFGNTANMGLPLAVLAFGPAALPPAVALFVMTNMLHFTVGTRMVNPGASLGAMLRSPMILASLAGIACNLAGMHLPEWLSLPIKLLGEAAIPLMLFSLGARMLDISLAGWRVGIVGASLGPLAGLAVAWLAAQLLPLQGMAVSQLYVYAALPPAVMNFMIAERYQQEPDKVASIVLLGNVASLLFVPLGLALALA</sequence>
<feature type="transmembrane region" description="Helical" evidence="7">
    <location>
        <begin position="6"/>
        <end position="23"/>
    </location>
</feature>
<reference evidence="9" key="1">
    <citation type="journal article" date="2019" name="Int. J. Syst. Evol. Microbiol.">
        <title>The Global Catalogue of Microorganisms (GCM) 10K type strain sequencing project: providing services to taxonomists for standard genome sequencing and annotation.</title>
        <authorList>
            <consortium name="The Broad Institute Genomics Platform"/>
            <consortium name="The Broad Institute Genome Sequencing Center for Infectious Disease"/>
            <person name="Wu L."/>
            <person name="Ma J."/>
        </authorList>
    </citation>
    <scope>NUCLEOTIDE SEQUENCE [LARGE SCALE GENOMIC DNA]</scope>
    <source>
        <strain evidence="9">NBRC 110044</strain>
    </source>
</reference>
<feature type="transmembrane region" description="Helical" evidence="7">
    <location>
        <begin position="62"/>
        <end position="82"/>
    </location>
</feature>
<dbReference type="RefSeq" id="WP_284198248.1">
    <property type="nucleotide sequence ID" value="NZ_BSOG01000007.1"/>
</dbReference>
<dbReference type="Proteomes" id="UP001156706">
    <property type="component" value="Unassembled WGS sequence"/>
</dbReference>
<comment type="caution">
    <text evidence="8">The sequence shown here is derived from an EMBL/GenBank/DDBJ whole genome shotgun (WGS) entry which is preliminary data.</text>
</comment>
<evidence type="ECO:0000256" key="3">
    <source>
        <dbReference type="ARBA" id="ARBA00022475"/>
    </source>
</evidence>
<accession>A0ABQ5YL73</accession>
<organism evidence="8 9">
    <name type="scientific">Chitinimonas prasina</name>
    <dbReference type="NCBI Taxonomy" id="1434937"/>
    <lineage>
        <taxon>Bacteria</taxon>
        <taxon>Pseudomonadati</taxon>
        <taxon>Pseudomonadota</taxon>
        <taxon>Betaproteobacteria</taxon>
        <taxon>Neisseriales</taxon>
        <taxon>Chitinibacteraceae</taxon>
        <taxon>Chitinimonas</taxon>
    </lineage>
</organism>
<evidence type="ECO:0000256" key="7">
    <source>
        <dbReference type="SAM" id="Phobius"/>
    </source>
</evidence>
<evidence type="ECO:0000256" key="4">
    <source>
        <dbReference type="ARBA" id="ARBA00022692"/>
    </source>
</evidence>